<dbReference type="GO" id="GO:0006285">
    <property type="term" value="P:base-excision repair, AP site formation"/>
    <property type="evidence" value="ECO:0000318"/>
    <property type="project" value="GO_Central"/>
</dbReference>
<dbReference type="PANTHER" id="PTHR43003:SF5">
    <property type="entry name" value="DNA-3-METHYLADENINE GLYCOSYLASE"/>
    <property type="match status" value="1"/>
</dbReference>
<gene>
    <name evidence="3" type="ordered locus">Os03g0248250</name>
    <name evidence="3" type="ORF">OSNPB_030248250</name>
</gene>
<proteinExistence type="predicted"/>
<accession>A0A0P0VVS2</accession>
<evidence type="ECO:0000256" key="1">
    <source>
        <dbReference type="ARBA" id="ARBA00022763"/>
    </source>
</evidence>
<name>A0A0P0VVS2_ORYSJ</name>
<dbReference type="Proteomes" id="UP000059680">
    <property type="component" value="Chromosome 3"/>
</dbReference>
<evidence type="ECO:0000313" key="4">
    <source>
        <dbReference type="Proteomes" id="UP000059680"/>
    </source>
</evidence>
<dbReference type="Gramene" id="Os03t0248250-00">
    <property type="protein sequence ID" value="Os03t0248250-00"/>
    <property type="gene ID" value="Os03g0248250"/>
</dbReference>
<evidence type="ECO:0000313" key="3">
    <source>
        <dbReference type="EMBL" id="BAS83266.1"/>
    </source>
</evidence>
<dbReference type="PaxDb" id="39947-A0A0P0VVS2"/>
<keyword evidence="1" id="KW-0227">DNA damage</keyword>
<dbReference type="GO" id="GO:0006307">
    <property type="term" value="P:DNA alkylation repair"/>
    <property type="evidence" value="ECO:0000318"/>
    <property type="project" value="GO_Central"/>
</dbReference>
<dbReference type="eggNOG" id="KOG1918">
    <property type="taxonomic scope" value="Eukaryota"/>
</dbReference>
<dbReference type="GO" id="GO:0005634">
    <property type="term" value="C:nucleus"/>
    <property type="evidence" value="ECO:0000318"/>
    <property type="project" value="GO_Central"/>
</dbReference>
<keyword evidence="4" id="KW-1185">Reference proteome</keyword>
<evidence type="ECO:0000256" key="2">
    <source>
        <dbReference type="ARBA" id="ARBA00023204"/>
    </source>
</evidence>
<reference evidence="3 4" key="3">
    <citation type="journal article" date="2013" name="Rice">
        <title>Improvement of the Oryza sativa Nipponbare reference genome using next generation sequence and optical map data.</title>
        <authorList>
            <person name="Kawahara Y."/>
            <person name="de la Bastide M."/>
            <person name="Hamilton J.P."/>
            <person name="Kanamori H."/>
            <person name="McCombie W.R."/>
            <person name="Ouyang S."/>
            <person name="Schwartz D.C."/>
            <person name="Tanaka T."/>
            <person name="Wu J."/>
            <person name="Zhou S."/>
            <person name="Childs K.L."/>
            <person name="Davidson R.M."/>
            <person name="Lin H."/>
            <person name="Quesada-Ocampo L."/>
            <person name="Vaillancourt B."/>
            <person name="Sakai H."/>
            <person name="Lee S.S."/>
            <person name="Kim J."/>
            <person name="Numa H."/>
            <person name="Itoh T."/>
            <person name="Buell C.R."/>
            <person name="Matsumoto T."/>
        </authorList>
    </citation>
    <scope>NUCLEOTIDE SEQUENCE [LARGE SCALE GENOMIC DNA]</scope>
    <source>
        <strain evidence="4">cv. Nipponbare</strain>
    </source>
</reference>
<dbReference type="SMR" id="A0A0P0VVS2"/>
<dbReference type="STRING" id="39947.A0A0P0VVS2"/>
<dbReference type="PANTHER" id="PTHR43003">
    <property type="entry name" value="DNA-3-METHYLADENINE GLYCOSYLASE"/>
    <property type="match status" value="1"/>
</dbReference>
<dbReference type="GO" id="GO:0043916">
    <property type="term" value="F:DNA-7-methylguanine glycosylase activity"/>
    <property type="evidence" value="ECO:0000318"/>
    <property type="project" value="GO_Central"/>
</dbReference>
<dbReference type="AlphaFoldDB" id="A0A0P0VVS2"/>
<dbReference type="EMBL" id="AP014959">
    <property type="protein sequence ID" value="BAS83266.1"/>
    <property type="molecule type" value="Genomic_DNA"/>
</dbReference>
<dbReference type="InParanoid" id="A0A0P0VVS2"/>
<dbReference type="GO" id="GO:0032131">
    <property type="term" value="F:alkylated DNA binding"/>
    <property type="evidence" value="ECO:0000318"/>
    <property type="project" value="GO_Central"/>
</dbReference>
<reference evidence="3 4" key="2">
    <citation type="journal article" date="2013" name="Plant Cell Physiol.">
        <title>Rice Annotation Project Database (RAP-DB): an integrative and interactive database for rice genomics.</title>
        <authorList>
            <person name="Sakai H."/>
            <person name="Lee S.S."/>
            <person name="Tanaka T."/>
            <person name="Numa H."/>
            <person name="Kim J."/>
            <person name="Kawahara Y."/>
            <person name="Wakimoto H."/>
            <person name="Yang C.C."/>
            <person name="Iwamoto M."/>
            <person name="Abe T."/>
            <person name="Yamada Y."/>
            <person name="Muto A."/>
            <person name="Inokuchi H."/>
            <person name="Ikemura T."/>
            <person name="Matsumoto T."/>
            <person name="Sasaki T."/>
            <person name="Itoh T."/>
        </authorList>
    </citation>
    <scope>NUCLEOTIDE SEQUENCE [LARGE SCALE GENOMIC DNA]</scope>
    <source>
        <strain evidence="4">cv. Nipponbare</strain>
    </source>
</reference>
<sequence>MGRREYVSTYLLDEFTKCLGPNCHFLFPSSFFPFVGTYLQGRRLRLLPLLFLSLLGGKHNILPKAVLELTTQDLRQIRVSPRKASYLHDLARKYTSGILSNVVVVNMNARSLACLPPWSRALAPEASTCSFFPSIVPMCSSLPTLGCARACSMSTTLMSCPSCRRWTSYEQ</sequence>
<dbReference type="GO" id="GO:0008725">
    <property type="term" value="F:DNA-3-methyladenine glycosylase activity"/>
    <property type="evidence" value="ECO:0000318"/>
    <property type="project" value="GO_Central"/>
</dbReference>
<dbReference type="InterPro" id="IPR051912">
    <property type="entry name" value="Alkylbase_DNA_Glycosylase/TA"/>
</dbReference>
<protein>
    <submittedName>
        <fullName evidence="3">Os03g0248250 protein</fullName>
    </submittedName>
</protein>
<dbReference type="Gene3D" id="1.10.340.30">
    <property type="entry name" value="Hypothetical protein, domain 2"/>
    <property type="match status" value="1"/>
</dbReference>
<keyword evidence="2" id="KW-0234">DNA repair</keyword>
<reference evidence="4" key="1">
    <citation type="journal article" date="2005" name="Nature">
        <title>The map-based sequence of the rice genome.</title>
        <authorList>
            <consortium name="International rice genome sequencing project (IRGSP)"/>
            <person name="Matsumoto T."/>
            <person name="Wu J."/>
            <person name="Kanamori H."/>
            <person name="Katayose Y."/>
            <person name="Fujisawa M."/>
            <person name="Namiki N."/>
            <person name="Mizuno H."/>
            <person name="Yamamoto K."/>
            <person name="Antonio B.A."/>
            <person name="Baba T."/>
            <person name="Sakata K."/>
            <person name="Nagamura Y."/>
            <person name="Aoki H."/>
            <person name="Arikawa K."/>
            <person name="Arita K."/>
            <person name="Bito T."/>
            <person name="Chiden Y."/>
            <person name="Fujitsuka N."/>
            <person name="Fukunaka R."/>
            <person name="Hamada M."/>
            <person name="Harada C."/>
            <person name="Hayashi A."/>
            <person name="Hijishita S."/>
            <person name="Honda M."/>
            <person name="Hosokawa S."/>
            <person name="Ichikawa Y."/>
            <person name="Idonuma A."/>
            <person name="Iijima M."/>
            <person name="Ikeda M."/>
            <person name="Ikeno M."/>
            <person name="Ito K."/>
            <person name="Ito S."/>
            <person name="Ito T."/>
            <person name="Ito Y."/>
            <person name="Ito Y."/>
            <person name="Iwabuchi A."/>
            <person name="Kamiya K."/>
            <person name="Karasawa W."/>
            <person name="Kurita K."/>
            <person name="Katagiri S."/>
            <person name="Kikuta A."/>
            <person name="Kobayashi H."/>
            <person name="Kobayashi N."/>
            <person name="Machita K."/>
            <person name="Maehara T."/>
            <person name="Masukawa M."/>
            <person name="Mizubayashi T."/>
            <person name="Mukai Y."/>
            <person name="Nagasaki H."/>
            <person name="Nagata Y."/>
            <person name="Naito S."/>
            <person name="Nakashima M."/>
            <person name="Nakama Y."/>
            <person name="Nakamichi Y."/>
            <person name="Nakamura M."/>
            <person name="Meguro A."/>
            <person name="Negishi M."/>
            <person name="Ohta I."/>
            <person name="Ohta T."/>
            <person name="Okamoto M."/>
            <person name="Ono N."/>
            <person name="Saji S."/>
            <person name="Sakaguchi M."/>
            <person name="Sakai K."/>
            <person name="Shibata M."/>
            <person name="Shimokawa T."/>
            <person name="Song J."/>
            <person name="Takazaki Y."/>
            <person name="Terasawa K."/>
            <person name="Tsugane M."/>
            <person name="Tsuji K."/>
            <person name="Ueda S."/>
            <person name="Waki K."/>
            <person name="Yamagata H."/>
            <person name="Yamamoto M."/>
            <person name="Yamamoto S."/>
            <person name="Yamane H."/>
            <person name="Yoshiki S."/>
            <person name="Yoshihara R."/>
            <person name="Yukawa K."/>
            <person name="Zhong H."/>
            <person name="Yano M."/>
            <person name="Yuan Q."/>
            <person name="Ouyang S."/>
            <person name="Liu J."/>
            <person name="Jones K.M."/>
            <person name="Gansberger K."/>
            <person name="Moffat K."/>
            <person name="Hill J."/>
            <person name="Bera J."/>
            <person name="Fadrosh D."/>
            <person name="Jin S."/>
            <person name="Johri S."/>
            <person name="Kim M."/>
            <person name="Overton L."/>
            <person name="Reardon M."/>
            <person name="Tsitrin T."/>
            <person name="Vuong H."/>
            <person name="Weaver B."/>
            <person name="Ciecko A."/>
            <person name="Tallon L."/>
            <person name="Jackson J."/>
            <person name="Pai G."/>
            <person name="Aken S.V."/>
            <person name="Utterback T."/>
            <person name="Reidmuller S."/>
            <person name="Feldblyum T."/>
            <person name="Hsiao J."/>
            <person name="Zismann V."/>
            <person name="Iobst S."/>
            <person name="de Vazeille A.R."/>
            <person name="Buell C.R."/>
            <person name="Ying K."/>
            <person name="Li Y."/>
            <person name="Lu T."/>
            <person name="Huang Y."/>
            <person name="Zhao Q."/>
            <person name="Feng Q."/>
            <person name="Zhang L."/>
            <person name="Zhu J."/>
            <person name="Weng Q."/>
            <person name="Mu J."/>
            <person name="Lu Y."/>
            <person name="Fan D."/>
            <person name="Liu Y."/>
            <person name="Guan J."/>
            <person name="Zhang Y."/>
            <person name="Yu S."/>
            <person name="Liu X."/>
            <person name="Zhang Y."/>
            <person name="Hong G."/>
            <person name="Han B."/>
            <person name="Choisne N."/>
            <person name="Demange N."/>
            <person name="Orjeda G."/>
            <person name="Samain S."/>
            <person name="Cattolico L."/>
            <person name="Pelletier E."/>
            <person name="Couloux A."/>
            <person name="Segurens B."/>
            <person name="Wincker P."/>
            <person name="D'Hont A."/>
            <person name="Scarpelli C."/>
            <person name="Weissenbach J."/>
            <person name="Salanoubat M."/>
            <person name="Quetier F."/>
            <person name="Yu Y."/>
            <person name="Kim H.R."/>
            <person name="Rambo T."/>
            <person name="Currie J."/>
            <person name="Collura K."/>
            <person name="Luo M."/>
            <person name="Yang T."/>
            <person name="Ammiraju J.S.S."/>
            <person name="Engler F."/>
            <person name="Soderlund C."/>
            <person name="Wing R.A."/>
            <person name="Palmer L.E."/>
            <person name="de la Bastide M."/>
            <person name="Spiegel L."/>
            <person name="Nascimento L."/>
            <person name="Zutavern T."/>
            <person name="O'Shaughnessy A."/>
            <person name="Dike S."/>
            <person name="Dedhia N."/>
            <person name="Preston R."/>
            <person name="Balija V."/>
            <person name="McCombie W.R."/>
            <person name="Chow T."/>
            <person name="Chen H."/>
            <person name="Chung M."/>
            <person name="Chen C."/>
            <person name="Shaw J."/>
            <person name="Wu H."/>
            <person name="Hsiao K."/>
            <person name="Chao Y."/>
            <person name="Chu M."/>
            <person name="Cheng C."/>
            <person name="Hour A."/>
            <person name="Lee P."/>
            <person name="Lin S."/>
            <person name="Lin Y."/>
            <person name="Liou J."/>
            <person name="Liu S."/>
            <person name="Hsing Y."/>
            <person name="Raghuvanshi S."/>
            <person name="Mohanty A."/>
            <person name="Bharti A.K."/>
            <person name="Gaur A."/>
            <person name="Gupta V."/>
            <person name="Kumar D."/>
            <person name="Ravi V."/>
            <person name="Vij S."/>
            <person name="Kapur A."/>
            <person name="Khurana P."/>
            <person name="Khurana P."/>
            <person name="Khurana J.P."/>
            <person name="Tyagi A.K."/>
            <person name="Gaikwad K."/>
            <person name="Singh A."/>
            <person name="Dalal V."/>
            <person name="Srivastava S."/>
            <person name="Dixit A."/>
            <person name="Pal A.K."/>
            <person name="Ghazi I.A."/>
            <person name="Yadav M."/>
            <person name="Pandit A."/>
            <person name="Bhargava A."/>
            <person name="Sureshbabu K."/>
            <person name="Batra K."/>
            <person name="Sharma T.R."/>
            <person name="Mohapatra T."/>
            <person name="Singh N.K."/>
            <person name="Messing J."/>
            <person name="Nelson A.B."/>
            <person name="Fuks G."/>
            <person name="Kavchok S."/>
            <person name="Keizer G."/>
            <person name="Linton E."/>
            <person name="Llaca V."/>
            <person name="Song R."/>
            <person name="Tanyolac B."/>
            <person name="Young S."/>
            <person name="Ho-Il K."/>
            <person name="Hahn J.H."/>
            <person name="Sangsakoo G."/>
            <person name="Vanavichit A."/>
            <person name="de Mattos Luiz.A.T."/>
            <person name="Zimmer P.D."/>
            <person name="Malone G."/>
            <person name="Dellagostin O."/>
            <person name="de Oliveira A.C."/>
            <person name="Bevan M."/>
            <person name="Bancroft I."/>
            <person name="Minx P."/>
            <person name="Cordum H."/>
            <person name="Wilson R."/>
            <person name="Cheng Z."/>
            <person name="Jin W."/>
            <person name="Jiang J."/>
            <person name="Leong S.A."/>
            <person name="Iwama H."/>
            <person name="Gojobori T."/>
            <person name="Itoh T."/>
            <person name="Niimura Y."/>
            <person name="Fujii Y."/>
            <person name="Habara T."/>
            <person name="Sakai H."/>
            <person name="Sato Y."/>
            <person name="Wilson G."/>
            <person name="Kumar K."/>
            <person name="McCouch S."/>
            <person name="Juretic N."/>
            <person name="Hoen D."/>
            <person name="Wright S."/>
            <person name="Bruskiewich R."/>
            <person name="Bureau T."/>
            <person name="Miyao A."/>
            <person name="Hirochika H."/>
            <person name="Nishikawa T."/>
            <person name="Kadowaki K."/>
            <person name="Sugiura M."/>
            <person name="Burr B."/>
            <person name="Sasaki T."/>
        </authorList>
    </citation>
    <scope>NUCLEOTIDE SEQUENCE [LARGE SCALE GENOMIC DNA]</scope>
    <source>
        <strain evidence="4">cv. Nipponbare</strain>
    </source>
</reference>
<organism evidence="3 4">
    <name type="scientific">Oryza sativa subsp. japonica</name>
    <name type="common">Rice</name>
    <dbReference type="NCBI Taxonomy" id="39947"/>
    <lineage>
        <taxon>Eukaryota</taxon>
        <taxon>Viridiplantae</taxon>
        <taxon>Streptophyta</taxon>
        <taxon>Embryophyta</taxon>
        <taxon>Tracheophyta</taxon>
        <taxon>Spermatophyta</taxon>
        <taxon>Magnoliopsida</taxon>
        <taxon>Liliopsida</taxon>
        <taxon>Poales</taxon>
        <taxon>Poaceae</taxon>
        <taxon>BOP clade</taxon>
        <taxon>Oryzoideae</taxon>
        <taxon>Oryzeae</taxon>
        <taxon>Oryzinae</taxon>
        <taxon>Oryza</taxon>
        <taxon>Oryza sativa</taxon>
    </lineage>
</organism>